<dbReference type="Pfam" id="PF21365">
    <property type="entry name" value="Glyco_hydro_31_3rd"/>
    <property type="match status" value="1"/>
</dbReference>
<keyword evidence="8" id="KW-0812">Transmembrane</keyword>
<keyword evidence="3" id="KW-1015">Disulfide bond</keyword>
<reference evidence="12" key="1">
    <citation type="submission" date="2025-08" db="UniProtKB">
        <authorList>
            <consortium name="RefSeq"/>
        </authorList>
    </citation>
    <scope>IDENTIFICATION</scope>
    <source>
        <tissue evidence="12">Whole sample</tissue>
    </source>
</reference>
<dbReference type="FunFam" id="2.60.40.1180:FF:000001">
    <property type="entry name" value="Maltase-glucoamylase, intestinal"/>
    <property type="match status" value="1"/>
</dbReference>
<comment type="similarity">
    <text evidence="1 6">Belongs to the glycosyl hydrolase 31 family.</text>
</comment>
<dbReference type="RefSeq" id="XP_022286836.1">
    <property type="nucleotide sequence ID" value="XM_022431128.1"/>
</dbReference>
<evidence type="ECO:0000256" key="3">
    <source>
        <dbReference type="ARBA" id="ARBA00023157"/>
    </source>
</evidence>
<dbReference type="GeneID" id="111099715"/>
<dbReference type="SUPFAM" id="SSF51445">
    <property type="entry name" value="(Trans)glycosidases"/>
    <property type="match status" value="1"/>
</dbReference>
<accession>A0A8B8A5V2</accession>
<keyword evidence="11" id="KW-1185">Reference proteome</keyword>
<dbReference type="InterPro" id="IPR048395">
    <property type="entry name" value="Glyco_hydro_31_C"/>
</dbReference>
<dbReference type="InterPro" id="IPR011013">
    <property type="entry name" value="Gal_mutarotase_sf_dom"/>
</dbReference>
<dbReference type="OrthoDB" id="1334205at2759"/>
<name>A0A8B8A5V2_CRAVI</name>
<evidence type="ECO:0000313" key="11">
    <source>
        <dbReference type="Proteomes" id="UP000694844"/>
    </source>
</evidence>
<evidence type="ECO:0000313" key="12">
    <source>
        <dbReference type="RefSeq" id="XP_022286836.1"/>
    </source>
</evidence>
<feature type="domain" description="Glycosyl hydrolase family 31 C-terminal" evidence="10">
    <location>
        <begin position="737"/>
        <end position="825"/>
    </location>
</feature>
<dbReference type="Gene3D" id="4.10.110.10">
    <property type="entry name" value="Spasmolytic Protein, domain 1"/>
    <property type="match status" value="1"/>
</dbReference>
<dbReference type="Gene3D" id="2.60.40.1760">
    <property type="entry name" value="glycosyl hydrolase (family 31)"/>
    <property type="match status" value="1"/>
</dbReference>
<dbReference type="InterPro" id="IPR013780">
    <property type="entry name" value="Glyco_hydro_b"/>
</dbReference>
<feature type="transmembrane region" description="Helical" evidence="8">
    <location>
        <begin position="12"/>
        <end position="34"/>
    </location>
</feature>
<dbReference type="Gene3D" id="2.60.40.1180">
    <property type="entry name" value="Golgi alpha-mannosidase II"/>
    <property type="match status" value="2"/>
</dbReference>
<evidence type="ECO:0000256" key="7">
    <source>
        <dbReference type="SAM" id="MobiDB-lite"/>
    </source>
</evidence>
<dbReference type="InterPro" id="IPR030458">
    <property type="entry name" value="Glyco_hydro_31_AS"/>
</dbReference>
<sequence length="958" mass="109557">MAKQRSNSGRHTFFMCVLFLMATAAIVMSAIVLYRMLNEDDNKEATTTAPPASATSGAETGRSSTKPLPDSRHGAIVDCIPINLREAQLSVTEGECTRRQCVWREAANSRAPKCVFPDSVGYRFHSATPMGNTQNLKINRTGPPEVYGMTVYPEVDVTVEEYGDNALRIYFRPTGTHPFEIPEEALKINRPASPTNKLYNVEIVKSPVFGIKVIRKSTKTVVFDTSLPGLTFSKQFLQISTRLPTDNVYGFGEHNHRRYRHDMNWKTWTIFTRDMAPVDEWNLYGAHPVYMNLEREGKANMVFLKNSNAMEVTLQPSPYPAITYRTIGGVLDFYVFLGENPNHALQQYIHAIGHPVMPPYWTLGFHILRWGYESLDRMKTIHDRNVQADISFDAQWGDIDYMYKKFDFTYDRGTFKELPQFVDQVHKEGKKFVVIVDAGIGSRPDLYEGAKKNSPGYRMYEDGLEMDIYVKNSSRQPLVGKVWPEDSVFPDFTNLKNTTKYWKKWIQFFNNTERIHVDGLWIDMNEPANFVQGSVTGCPDNHLNHPPFIPQIFEGDKDGGSLYYKTLCMDGLQHWGSHYDVHSLYGHSMSMVTHNALVELNPGKRPFVMTRSSFAGTSKYAFKWLGDNGSQWRQLHWSIIGMLEFQLFGFPLIGADICGFWAQAEYEMCLRWYQLGTFYPFARNHNIYKNDGVDFARDQDPTAWNSTFTDIVRHFLMVRYKFLPYMYTQFKEAHVNGKMVLRSLMFEFPEDENTWSIDRQFLFGPSLMVSPALEEGQRKVDAYFPKGRWHDYYEGHEISSPGGKFVSLSAPLTFLPFHARGGSIIPLQNVANSTQYSRLLSMGLWCALDDTNSAVGSLYMDDGESIDSYSSGKYLELKFNLTRGELLTITVVHNGYTPPGNISITIIEFAGMISFPATLSINGVPLEARHIRHKYNIVQLIDTNLDITKNHTVQWAIY</sequence>
<dbReference type="Gene3D" id="3.20.20.80">
    <property type="entry name" value="Glycosidases"/>
    <property type="match status" value="1"/>
</dbReference>
<dbReference type="Proteomes" id="UP000694844">
    <property type="component" value="Chromosome 6"/>
</dbReference>
<evidence type="ECO:0000256" key="1">
    <source>
        <dbReference type="ARBA" id="ARBA00007806"/>
    </source>
</evidence>
<dbReference type="SUPFAM" id="SSF74650">
    <property type="entry name" value="Galactose mutarotase-like"/>
    <property type="match status" value="1"/>
</dbReference>
<evidence type="ECO:0000256" key="4">
    <source>
        <dbReference type="ARBA" id="ARBA00023180"/>
    </source>
</evidence>
<dbReference type="GO" id="GO:0004558">
    <property type="term" value="F:alpha-1,4-glucosidase activity"/>
    <property type="evidence" value="ECO:0007669"/>
    <property type="project" value="TreeGrafter"/>
</dbReference>
<feature type="domain" description="Glycoside hydrolase family 31 TIM barrel" evidence="9">
    <location>
        <begin position="355"/>
        <end position="729"/>
    </location>
</feature>
<keyword evidence="8" id="KW-0472">Membrane</keyword>
<dbReference type="GO" id="GO:0030246">
    <property type="term" value="F:carbohydrate binding"/>
    <property type="evidence" value="ECO:0007669"/>
    <property type="project" value="InterPro"/>
</dbReference>
<dbReference type="Pfam" id="PF01055">
    <property type="entry name" value="Glyco_hydro_31_2nd"/>
    <property type="match status" value="1"/>
</dbReference>
<keyword evidence="5 6" id="KW-0326">Glycosidase</keyword>
<dbReference type="InterPro" id="IPR000322">
    <property type="entry name" value="Glyco_hydro_31_TIM"/>
</dbReference>
<dbReference type="CDD" id="cd14752">
    <property type="entry name" value="GH31_N"/>
    <property type="match status" value="1"/>
</dbReference>
<dbReference type="PROSITE" id="PS00129">
    <property type="entry name" value="GLYCOSYL_HYDROL_F31_1"/>
    <property type="match status" value="1"/>
</dbReference>
<dbReference type="InterPro" id="IPR017853">
    <property type="entry name" value="GH"/>
</dbReference>
<evidence type="ECO:0000259" key="10">
    <source>
        <dbReference type="Pfam" id="PF21365"/>
    </source>
</evidence>
<proteinExistence type="inferred from homology"/>
<protein>
    <submittedName>
        <fullName evidence="12">Sucrase-isomaltase, intestinal-like</fullName>
    </submittedName>
</protein>
<dbReference type="InterPro" id="IPR044913">
    <property type="entry name" value="P_trefoil_dom_sf"/>
</dbReference>
<keyword evidence="8" id="KW-1133">Transmembrane helix</keyword>
<evidence type="ECO:0000256" key="6">
    <source>
        <dbReference type="RuleBase" id="RU361185"/>
    </source>
</evidence>
<evidence type="ECO:0000259" key="9">
    <source>
        <dbReference type="Pfam" id="PF01055"/>
    </source>
</evidence>
<organism evidence="11 12">
    <name type="scientific">Crassostrea virginica</name>
    <name type="common">Eastern oyster</name>
    <dbReference type="NCBI Taxonomy" id="6565"/>
    <lineage>
        <taxon>Eukaryota</taxon>
        <taxon>Metazoa</taxon>
        <taxon>Spiralia</taxon>
        <taxon>Lophotrochozoa</taxon>
        <taxon>Mollusca</taxon>
        <taxon>Bivalvia</taxon>
        <taxon>Autobranchia</taxon>
        <taxon>Pteriomorphia</taxon>
        <taxon>Ostreida</taxon>
        <taxon>Ostreoidea</taxon>
        <taxon>Ostreidae</taxon>
        <taxon>Crassostrea</taxon>
    </lineage>
</organism>
<keyword evidence="4" id="KW-0325">Glycoprotein</keyword>
<dbReference type="CDD" id="cd06602">
    <property type="entry name" value="GH31_MGAM_SI_GAA"/>
    <property type="match status" value="1"/>
</dbReference>
<dbReference type="GO" id="GO:0016020">
    <property type="term" value="C:membrane"/>
    <property type="evidence" value="ECO:0007669"/>
    <property type="project" value="UniProtKB-SubCell"/>
</dbReference>
<feature type="region of interest" description="Disordered" evidence="7">
    <location>
        <begin position="43"/>
        <end position="70"/>
    </location>
</feature>
<dbReference type="KEGG" id="cvn:111099715"/>
<evidence type="ECO:0000256" key="5">
    <source>
        <dbReference type="ARBA" id="ARBA00023295"/>
    </source>
</evidence>
<dbReference type="GO" id="GO:0005975">
    <property type="term" value="P:carbohydrate metabolic process"/>
    <property type="evidence" value="ECO:0007669"/>
    <property type="project" value="InterPro"/>
</dbReference>
<evidence type="ECO:0000256" key="2">
    <source>
        <dbReference type="ARBA" id="ARBA00022801"/>
    </source>
</evidence>
<evidence type="ECO:0000256" key="8">
    <source>
        <dbReference type="SAM" id="Phobius"/>
    </source>
</evidence>
<dbReference type="SUPFAM" id="SSF51011">
    <property type="entry name" value="Glycosyl hydrolase domain"/>
    <property type="match status" value="1"/>
</dbReference>
<gene>
    <name evidence="12" type="primary">LOC111099715</name>
</gene>
<feature type="compositionally biased region" description="Low complexity" evidence="7">
    <location>
        <begin position="45"/>
        <end position="60"/>
    </location>
</feature>
<keyword evidence="2 6" id="KW-0378">Hydrolase</keyword>
<dbReference type="PANTHER" id="PTHR22762:SF133">
    <property type="entry name" value="P-TYPE DOMAIN-CONTAINING PROTEIN"/>
    <property type="match status" value="1"/>
</dbReference>
<dbReference type="AlphaFoldDB" id="A0A8B8A5V2"/>
<dbReference type="PANTHER" id="PTHR22762">
    <property type="entry name" value="ALPHA-GLUCOSIDASE"/>
    <property type="match status" value="1"/>
</dbReference>